<proteinExistence type="inferred from homology"/>
<dbReference type="RefSeq" id="WP_084282994.1">
    <property type="nucleotide sequence ID" value="NZ_FWXJ01000004.1"/>
</dbReference>
<name>A0A1W1YY57_9BURK</name>
<dbReference type="Gene3D" id="3.40.50.12500">
    <property type="match status" value="1"/>
</dbReference>
<dbReference type="Proteomes" id="UP000192708">
    <property type="component" value="Unassembled WGS sequence"/>
</dbReference>
<accession>A0A1W1YY57</accession>
<dbReference type="PANTHER" id="PTHR28047:SF5">
    <property type="entry name" value="PROTEIN DCG1"/>
    <property type="match status" value="1"/>
</dbReference>
<gene>
    <name evidence="2" type="ORF">SAMN06296008_10417</name>
</gene>
<dbReference type="PANTHER" id="PTHR28047">
    <property type="entry name" value="PROTEIN DCG1"/>
    <property type="match status" value="1"/>
</dbReference>
<dbReference type="STRING" id="1938817.SAMN06296008_10417"/>
<protein>
    <submittedName>
        <fullName evidence="2">Asp/Glu/hydantoin racemase</fullName>
    </submittedName>
</protein>
<dbReference type="AlphaFoldDB" id="A0A1W1YY57"/>
<dbReference type="GO" id="GO:0047661">
    <property type="term" value="F:amino-acid racemase activity"/>
    <property type="evidence" value="ECO:0007669"/>
    <property type="project" value="InterPro"/>
</dbReference>
<organism evidence="2 3">
    <name type="scientific">Polynucleobacter kasalickyi</name>
    <dbReference type="NCBI Taxonomy" id="1938817"/>
    <lineage>
        <taxon>Bacteria</taxon>
        <taxon>Pseudomonadati</taxon>
        <taxon>Pseudomonadota</taxon>
        <taxon>Betaproteobacteria</taxon>
        <taxon>Burkholderiales</taxon>
        <taxon>Burkholderiaceae</taxon>
        <taxon>Polynucleobacter</taxon>
    </lineage>
</organism>
<comment type="similarity">
    <text evidence="1">Belongs to the HyuE racemase family.</text>
</comment>
<evidence type="ECO:0000256" key="1">
    <source>
        <dbReference type="ARBA" id="ARBA00038414"/>
    </source>
</evidence>
<evidence type="ECO:0000313" key="3">
    <source>
        <dbReference type="Proteomes" id="UP000192708"/>
    </source>
</evidence>
<reference evidence="2 3" key="1">
    <citation type="submission" date="2017-04" db="EMBL/GenBank/DDBJ databases">
        <authorList>
            <person name="Afonso C.L."/>
            <person name="Miller P.J."/>
            <person name="Scott M.A."/>
            <person name="Spackman E."/>
            <person name="Goraichik I."/>
            <person name="Dimitrov K.M."/>
            <person name="Suarez D.L."/>
            <person name="Swayne D.E."/>
        </authorList>
    </citation>
    <scope>NUCLEOTIDE SEQUENCE [LARGE SCALE GENOMIC DNA]</scope>
    <source>
        <strain evidence="2 3">VK13</strain>
    </source>
</reference>
<sequence length="265" mass="29484">MKIWWQSSTAIHRLDDYRNTLTKNLNDLKRPDVEVHVNGVDDGSMDLHYNAVVAMNSYGVGGVLNKMMQAEEQGYDAVAIGCFLDPAMQEAREILQIPVLGLGEASMLMACMYGAKFSGIAFHKKQSQYYDRKAFEYGLSSRHIPFGDLGIDFTEVQKAFTSPGQMTDNFLKESRRLASQGAEVILAACATVNAIIRRENITEVDGALIMDCNAVLLKTTEAMADLSKTIGLNASRKLLYQSPANPDLNRWKQIYGFRSQAQLKP</sequence>
<dbReference type="Pfam" id="PF01177">
    <property type="entry name" value="Asp_Glu_race"/>
    <property type="match status" value="1"/>
</dbReference>
<dbReference type="InterPro" id="IPR015942">
    <property type="entry name" value="Asp/Glu/hydantoin_racemase"/>
</dbReference>
<dbReference type="EMBL" id="FWXJ01000004">
    <property type="protein sequence ID" value="SMC41145.1"/>
    <property type="molecule type" value="Genomic_DNA"/>
</dbReference>
<evidence type="ECO:0000313" key="2">
    <source>
        <dbReference type="EMBL" id="SMC41145.1"/>
    </source>
</evidence>
<dbReference type="InterPro" id="IPR052186">
    <property type="entry name" value="Hydantoin_racemase-like"/>
</dbReference>
<dbReference type="OrthoDB" id="9791723at2"/>
<dbReference type="InterPro" id="IPR053714">
    <property type="entry name" value="Iso_Racemase_Enz_sf"/>
</dbReference>
<keyword evidence="3" id="KW-1185">Reference proteome</keyword>